<organism evidence="2 3">
    <name type="scientific">Bowmanella dokdonensis</name>
    <dbReference type="NCBI Taxonomy" id="751969"/>
    <lineage>
        <taxon>Bacteria</taxon>
        <taxon>Pseudomonadati</taxon>
        <taxon>Pseudomonadota</taxon>
        <taxon>Gammaproteobacteria</taxon>
        <taxon>Alteromonadales</taxon>
        <taxon>Alteromonadaceae</taxon>
        <taxon>Bowmanella</taxon>
    </lineage>
</organism>
<dbReference type="AlphaFoldDB" id="A0A939ITX8"/>
<keyword evidence="3" id="KW-1185">Reference proteome</keyword>
<accession>A0A939ITX8</accession>
<sequence>MKPILFIALKELQDGLRNRWLLAISLLFVMLAAGIAWFGAAAAGQVGFSSIASTIASLASLA</sequence>
<feature type="non-terminal residue" evidence="2">
    <location>
        <position position="62"/>
    </location>
</feature>
<keyword evidence="1" id="KW-0472">Membrane</keyword>
<evidence type="ECO:0000313" key="3">
    <source>
        <dbReference type="Proteomes" id="UP000664654"/>
    </source>
</evidence>
<protein>
    <submittedName>
        <fullName evidence="2">ABC transporter permease</fullName>
    </submittedName>
</protein>
<name>A0A939ITX8_9ALTE</name>
<evidence type="ECO:0000313" key="2">
    <source>
        <dbReference type="EMBL" id="MBN7827911.1"/>
    </source>
</evidence>
<proteinExistence type="predicted"/>
<dbReference type="EMBL" id="JAFKCV010000157">
    <property type="protein sequence ID" value="MBN7827911.1"/>
    <property type="molecule type" value="Genomic_DNA"/>
</dbReference>
<gene>
    <name evidence="2" type="ORF">J0A66_22015</name>
</gene>
<dbReference type="Proteomes" id="UP000664654">
    <property type="component" value="Unassembled WGS sequence"/>
</dbReference>
<evidence type="ECO:0000256" key="1">
    <source>
        <dbReference type="SAM" id="Phobius"/>
    </source>
</evidence>
<keyword evidence="1" id="KW-1133">Transmembrane helix</keyword>
<keyword evidence="1" id="KW-0812">Transmembrane</keyword>
<reference evidence="2" key="1">
    <citation type="submission" date="2021-03" db="EMBL/GenBank/DDBJ databases">
        <title>novel species isolated from a fishpond in China.</title>
        <authorList>
            <person name="Lu H."/>
            <person name="Cai Z."/>
        </authorList>
    </citation>
    <scope>NUCLEOTIDE SEQUENCE</scope>
    <source>
        <strain evidence="2">JCM 30855</strain>
    </source>
</reference>
<feature type="transmembrane region" description="Helical" evidence="1">
    <location>
        <begin position="20"/>
        <end position="40"/>
    </location>
</feature>
<comment type="caution">
    <text evidence="2">The sequence shown here is derived from an EMBL/GenBank/DDBJ whole genome shotgun (WGS) entry which is preliminary data.</text>
</comment>